<reference evidence="2 3" key="1">
    <citation type="submission" date="2024-10" db="EMBL/GenBank/DDBJ databases">
        <title>The Natural Products Discovery Center: Release of the First 8490 Sequenced Strains for Exploring Actinobacteria Biosynthetic Diversity.</title>
        <authorList>
            <person name="Kalkreuter E."/>
            <person name="Kautsar S.A."/>
            <person name="Yang D."/>
            <person name="Bader C.D."/>
            <person name="Teijaro C.N."/>
            <person name="Fluegel L."/>
            <person name="Davis C.M."/>
            <person name="Simpson J.R."/>
            <person name="Lauterbach L."/>
            <person name="Steele A.D."/>
            <person name="Gui C."/>
            <person name="Meng S."/>
            <person name="Li G."/>
            <person name="Viehrig K."/>
            <person name="Ye F."/>
            <person name="Su P."/>
            <person name="Kiefer A.F."/>
            <person name="Nichols A."/>
            <person name="Cepeda A.J."/>
            <person name="Yan W."/>
            <person name="Fan B."/>
            <person name="Jiang Y."/>
            <person name="Adhikari A."/>
            <person name="Zheng C.-J."/>
            <person name="Schuster L."/>
            <person name="Cowan T.M."/>
            <person name="Smanski M.J."/>
            <person name="Chevrette M.G."/>
            <person name="De Carvalho L.P.S."/>
            <person name="Shen B."/>
        </authorList>
    </citation>
    <scope>NUCLEOTIDE SEQUENCE [LARGE SCALE GENOMIC DNA]</scope>
    <source>
        <strain evidence="2 3">NPDC053399</strain>
    </source>
</reference>
<proteinExistence type="predicted"/>
<dbReference type="Pfam" id="PF03479">
    <property type="entry name" value="PCC"/>
    <property type="match status" value="1"/>
</dbReference>
<name>A0ABW8C168_9ACTN</name>
<evidence type="ECO:0000313" key="2">
    <source>
        <dbReference type="EMBL" id="MFI9100174.1"/>
    </source>
</evidence>
<protein>
    <submittedName>
        <fullName evidence="2">PCC domain-containing protein</fullName>
    </submittedName>
</protein>
<organism evidence="2 3">
    <name type="scientific">Streptomyces fildesensis</name>
    <dbReference type="NCBI Taxonomy" id="375757"/>
    <lineage>
        <taxon>Bacteria</taxon>
        <taxon>Bacillati</taxon>
        <taxon>Actinomycetota</taxon>
        <taxon>Actinomycetes</taxon>
        <taxon>Kitasatosporales</taxon>
        <taxon>Streptomycetaceae</taxon>
        <taxon>Streptomyces</taxon>
    </lineage>
</organism>
<evidence type="ECO:0000313" key="3">
    <source>
        <dbReference type="Proteomes" id="UP001614394"/>
    </source>
</evidence>
<evidence type="ECO:0000259" key="1">
    <source>
        <dbReference type="Pfam" id="PF03479"/>
    </source>
</evidence>
<dbReference type="InterPro" id="IPR005175">
    <property type="entry name" value="PPC_dom"/>
</dbReference>
<dbReference type="Proteomes" id="UP001614394">
    <property type="component" value="Unassembled WGS sequence"/>
</dbReference>
<dbReference type="RefSeq" id="WP_399645109.1">
    <property type="nucleotide sequence ID" value="NZ_JBITYG010000002.1"/>
</dbReference>
<sequence length="112" mass="11657">MHVFEVRGGELMESIADQAASAGIAHGAIVSLIGAVDAFTVSTMSVTDATKDQRTYYTCPAELGGTGEIRDGDVHIHAVLAVAGDKAVAGQLLHARVETHFVRAYVLPALPA</sequence>
<accession>A0ABW8C168</accession>
<comment type="caution">
    <text evidence="2">The sequence shown here is derived from an EMBL/GenBank/DDBJ whole genome shotgun (WGS) entry which is preliminary data.</text>
</comment>
<feature type="domain" description="PPC" evidence="1">
    <location>
        <begin position="3"/>
        <end position="99"/>
    </location>
</feature>
<dbReference type="EMBL" id="JBITYG010000002">
    <property type="protein sequence ID" value="MFI9100174.1"/>
    <property type="molecule type" value="Genomic_DNA"/>
</dbReference>
<gene>
    <name evidence="2" type="ORF">ACIGXA_06595</name>
</gene>
<keyword evidence="3" id="KW-1185">Reference proteome</keyword>
<dbReference type="Gene3D" id="3.30.1330.80">
    <property type="entry name" value="Hypothetical protein, similar to alpha- acetolactate decarboxylase, domain 2"/>
    <property type="match status" value="1"/>
</dbReference>
<dbReference type="SUPFAM" id="SSF117856">
    <property type="entry name" value="AF0104/ALDC/Ptd012-like"/>
    <property type="match status" value="1"/>
</dbReference>